<accession>A0A2Z4Y9J7</accession>
<organism evidence="2 3">
    <name type="scientific">Sumerlaea chitinivorans</name>
    <dbReference type="NCBI Taxonomy" id="2250252"/>
    <lineage>
        <taxon>Bacteria</taxon>
        <taxon>Candidatus Sumerlaeota</taxon>
        <taxon>Candidatus Sumerlaeia</taxon>
        <taxon>Candidatus Sumerlaeales</taxon>
        <taxon>Candidatus Sumerlaeaceae</taxon>
        <taxon>Candidatus Sumerlaea</taxon>
    </lineage>
</organism>
<dbReference type="AlphaFoldDB" id="A0A2Z4Y9J7"/>
<evidence type="ECO:0000256" key="1">
    <source>
        <dbReference type="SAM" id="Phobius"/>
    </source>
</evidence>
<reference evidence="2 3" key="1">
    <citation type="submission" date="2018-05" db="EMBL/GenBank/DDBJ databases">
        <title>A metagenomic window into the 2 km-deep terrestrial subsurface aquifer revealed taxonomically and functionally diverse microbial community comprising novel uncultured bacterial lineages.</title>
        <authorList>
            <person name="Kadnikov V.V."/>
            <person name="Mardanov A.V."/>
            <person name="Beletsky A.V."/>
            <person name="Banks D."/>
            <person name="Pimenov N.V."/>
            <person name="Frank Y.A."/>
            <person name="Karnachuk O.V."/>
            <person name="Ravin N.V."/>
        </authorList>
    </citation>
    <scope>NUCLEOTIDE SEQUENCE [LARGE SCALE GENOMIC DNA]</scope>
    <source>
        <strain evidence="2">BY</strain>
    </source>
</reference>
<dbReference type="Proteomes" id="UP000262583">
    <property type="component" value="Chromosome"/>
</dbReference>
<feature type="transmembrane region" description="Helical" evidence="1">
    <location>
        <begin position="42"/>
        <end position="65"/>
    </location>
</feature>
<sequence length="175" mass="20279">MSEAGEKGIPFHVDWKVGTQMKNDTLFYGELLRQHSLKKCVLIIWVFGLFTFIGGTFPQLSYAYMEAVPDELKKKPEEEQTRWLNSYFEEAYTLQQKVAKERHERREQMATQFVQTMAEQAFERQTLIAEAEEETRKELEESATRSNAAVGAALFLAGLAALLAWWFYGRRVAVR</sequence>
<keyword evidence="1" id="KW-1133">Transmembrane helix</keyword>
<proteinExistence type="predicted"/>
<gene>
    <name evidence="2" type="ORF">BRCON_2288</name>
</gene>
<keyword evidence="1" id="KW-0812">Transmembrane</keyword>
<dbReference type="KEGG" id="schv:BRCON_2288"/>
<dbReference type="EMBL" id="CP030759">
    <property type="protein sequence ID" value="AXA37065.1"/>
    <property type="molecule type" value="Genomic_DNA"/>
</dbReference>
<evidence type="ECO:0000313" key="2">
    <source>
        <dbReference type="EMBL" id="AXA37065.1"/>
    </source>
</evidence>
<name>A0A2Z4Y9J7_SUMC1</name>
<keyword evidence="1" id="KW-0472">Membrane</keyword>
<evidence type="ECO:0000313" key="3">
    <source>
        <dbReference type="Proteomes" id="UP000262583"/>
    </source>
</evidence>
<feature type="transmembrane region" description="Helical" evidence="1">
    <location>
        <begin position="148"/>
        <end position="168"/>
    </location>
</feature>
<protein>
    <submittedName>
        <fullName evidence="2">Uncharacterized protein</fullName>
    </submittedName>
</protein>